<accession>A0ABW6E7B7</accession>
<evidence type="ECO:0000256" key="1">
    <source>
        <dbReference type="SAM" id="Phobius"/>
    </source>
</evidence>
<proteinExistence type="predicted"/>
<reference evidence="2 3" key="1">
    <citation type="submission" date="2024-09" db="EMBL/GenBank/DDBJ databases">
        <title>The Natural Products Discovery Center: Release of the First 8490 Sequenced Strains for Exploring Actinobacteria Biosynthetic Diversity.</title>
        <authorList>
            <person name="Kalkreuter E."/>
            <person name="Kautsar S.A."/>
            <person name="Yang D."/>
            <person name="Bader C.D."/>
            <person name="Teijaro C.N."/>
            <person name="Fluegel L."/>
            <person name="Davis C.M."/>
            <person name="Simpson J.R."/>
            <person name="Lauterbach L."/>
            <person name="Steele A.D."/>
            <person name="Gui C."/>
            <person name="Meng S."/>
            <person name="Li G."/>
            <person name="Viehrig K."/>
            <person name="Ye F."/>
            <person name="Su P."/>
            <person name="Kiefer A.F."/>
            <person name="Nichols A."/>
            <person name="Cepeda A.J."/>
            <person name="Yan W."/>
            <person name="Fan B."/>
            <person name="Jiang Y."/>
            <person name="Adhikari A."/>
            <person name="Zheng C.-J."/>
            <person name="Schuster L."/>
            <person name="Cowan T.M."/>
            <person name="Smanski M.J."/>
            <person name="Chevrette M.G."/>
            <person name="De Carvalho L.P.S."/>
            <person name="Shen B."/>
        </authorList>
    </citation>
    <scope>NUCLEOTIDE SEQUENCE [LARGE SCALE GENOMIC DNA]</scope>
    <source>
        <strain evidence="2 3">NPDC058584</strain>
    </source>
</reference>
<dbReference type="EMBL" id="JBHXPM010000045">
    <property type="protein sequence ID" value="MFD3960743.1"/>
    <property type="molecule type" value="Genomic_DNA"/>
</dbReference>
<comment type="caution">
    <text evidence="2">The sequence shown here is derived from an EMBL/GenBank/DDBJ whole genome shotgun (WGS) entry which is preliminary data.</text>
</comment>
<dbReference type="Proteomes" id="UP001598300">
    <property type="component" value="Unassembled WGS sequence"/>
</dbReference>
<keyword evidence="3" id="KW-1185">Reference proteome</keyword>
<gene>
    <name evidence="2" type="ORF">ACFWR3_32275</name>
</gene>
<keyword evidence="1" id="KW-1133">Transmembrane helix</keyword>
<keyword evidence="1" id="KW-0812">Transmembrane</keyword>
<dbReference type="RefSeq" id="WP_141760869.1">
    <property type="nucleotide sequence ID" value="NZ_JBHVRE010000015.1"/>
</dbReference>
<protein>
    <submittedName>
        <fullName evidence="2">PH domain-containing protein</fullName>
    </submittedName>
</protein>
<dbReference type="PROSITE" id="PS51257">
    <property type="entry name" value="PROKAR_LIPOPROTEIN"/>
    <property type="match status" value="1"/>
</dbReference>
<feature type="transmembrane region" description="Helical" evidence="1">
    <location>
        <begin position="12"/>
        <end position="29"/>
    </location>
</feature>
<evidence type="ECO:0000313" key="2">
    <source>
        <dbReference type="EMBL" id="MFD3960743.1"/>
    </source>
</evidence>
<organism evidence="2 3">
    <name type="scientific">Streptomyces bacillaris</name>
    <dbReference type="NCBI Taxonomy" id="68179"/>
    <lineage>
        <taxon>Bacteria</taxon>
        <taxon>Bacillati</taxon>
        <taxon>Actinomycetota</taxon>
        <taxon>Actinomycetes</taxon>
        <taxon>Kitasatosporales</taxon>
        <taxon>Streptomycetaceae</taxon>
        <taxon>Streptomyces</taxon>
    </lineage>
</organism>
<evidence type="ECO:0000313" key="3">
    <source>
        <dbReference type="Proteomes" id="UP001598300"/>
    </source>
</evidence>
<name>A0ABW6E7B7_9ACTN</name>
<feature type="transmembrane region" description="Helical" evidence="1">
    <location>
        <begin position="35"/>
        <end position="53"/>
    </location>
</feature>
<sequence>MRVRKRRTAWALGYFLMGVACLLVAGVMAAGADRLVHLIPVVIVGVPGALLTLRAPGLGVSYGPAGVRYSGLFGTRTHAWADIREVRVAVVPGTVYSSDVPELVLAFGGTDQLLMVGGHSWGRTRNRRITRLVAELEAARAAAS</sequence>
<keyword evidence="1" id="KW-0472">Membrane</keyword>